<dbReference type="PANTHER" id="PTHR13159">
    <property type="entry name" value="RADIAL SPOKEHEAD-RELATED"/>
    <property type="match status" value="1"/>
</dbReference>
<accession>A0ABU7EVM3</accession>
<reference evidence="8 9" key="1">
    <citation type="submission" date="2021-06" db="EMBL/GenBank/DDBJ databases">
        <authorList>
            <person name="Palmer J.M."/>
        </authorList>
    </citation>
    <scope>NUCLEOTIDE SEQUENCE [LARGE SCALE GENOMIC DNA]</scope>
    <source>
        <strain evidence="8 9">CL_MEX2019</strain>
        <tissue evidence="8">Muscle</tissue>
    </source>
</reference>
<dbReference type="PROSITE" id="PS51257">
    <property type="entry name" value="PROKAR_LIPOPROTEIN"/>
    <property type="match status" value="1"/>
</dbReference>
<evidence type="ECO:0000313" key="8">
    <source>
        <dbReference type="EMBL" id="MED6291258.1"/>
    </source>
</evidence>
<keyword evidence="7" id="KW-1133">Transmembrane helix</keyword>
<dbReference type="EMBL" id="JAHUTJ010067705">
    <property type="protein sequence ID" value="MED6291258.1"/>
    <property type="molecule type" value="Genomic_DNA"/>
</dbReference>
<organism evidence="8 9">
    <name type="scientific">Characodon lateralis</name>
    <dbReference type="NCBI Taxonomy" id="208331"/>
    <lineage>
        <taxon>Eukaryota</taxon>
        <taxon>Metazoa</taxon>
        <taxon>Chordata</taxon>
        <taxon>Craniata</taxon>
        <taxon>Vertebrata</taxon>
        <taxon>Euteleostomi</taxon>
        <taxon>Actinopterygii</taxon>
        <taxon>Neopterygii</taxon>
        <taxon>Teleostei</taxon>
        <taxon>Neoteleostei</taxon>
        <taxon>Acanthomorphata</taxon>
        <taxon>Ovalentaria</taxon>
        <taxon>Atherinomorphae</taxon>
        <taxon>Cyprinodontiformes</taxon>
        <taxon>Goodeidae</taxon>
        <taxon>Characodon</taxon>
    </lineage>
</organism>
<dbReference type="Proteomes" id="UP001352852">
    <property type="component" value="Unassembled WGS sequence"/>
</dbReference>
<evidence type="ECO:0000313" key="9">
    <source>
        <dbReference type="Proteomes" id="UP001352852"/>
    </source>
</evidence>
<dbReference type="Pfam" id="PF04712">
    <property type="entry name" value="Radial_spoke"/>
    <property type="match status" value="1"/>
</dbReference>
<comment type="caution">
    <text evidence="8">The sequence shown here is derived from an EMBL/GenBank/DDBJ whole genome shotgun (WGS) entry which is preliminary data.</text>
</comment>
<evidence type="ECO:0000256" key="2">
    <source>
        <dbReference type="ARBA" id="ARBA00022490"/>
    </source>
</evidence>
<feature type="region of interest" description="Disordered" evidence="6">
    <location>
        <begin position="151"/>
        <end position="177"/>
    </location>
</feature>
<gene>
    <name evidence="8" type="ORF">CHARACLAT_021632</name>
</gene>
<protein>
    <submittedName>
        <fullName evidence="8">Uncharacterized protein</fullName>
    </submittedName>
</protein>
<dbReference type="InterPro" id="IPR006802">
    <property type="entry name" value="Radial_spoke"/>
</dbReference>
<comment type="subcellular location">
    <subcellularLocation>
        <location evidence="1">Cytoplasm</location>
        <location evidence="1">Cytoskeleton</location>
        <location evidence="1">Cilium axoneme</location>
    </subcellularLocation>
</comment>
<keyword evidence="9" id="KW-1185">Reference proteome</keyword>
<dbReference type="PANTHER" id="PTHR13159:SF0">
    <property type="entry name" value="RADIAL SPOKE HEAD 6 HOMOLOG A"/>
    <property type="match status" value="1"/>
</dbReference>
<evidence type="ECO:0000256" key="3">
    <source>
        <dbReference type="ARBA" id="ARBA00023069"/>
    </source>
</evidence>
<evidence type="ECO:0000256" key="7">
    <source>
        <dbReference type="SAM" id="Phobius"/>
    </source>
</evidence>
<evidence type="ECO:0000256" key="6">
    <source>
        <dbReference type="SAM" id="MobiDB-lite"/>
    </source>
</evidence>
<feature type="transmembrane region" description="Helical" evidence="7">
    <location>
        <begin position="14"/>
        <end position="39"/>
    </location>
</feature>
<evidence type="ECO:0000256" key="1">
    <source>
        <dbReference type="ARBA" id="ARBA00004430"/>
    </source>
</evidence>
<evidence type="ECO:0000256" key="5">
    <source>
        <dbReference type="ARBA" id="ARBA00023273"/>
    </source>
</evidence>
<proteinExistence type="predicted"/>
<keyword evidence="2" id="KW-0963">Cytoplasm</keyword>
<keyword evidence="4" id="KW-0206">Cytoskeleton</keyword>
<feature type="transmembrane region" description="Helical" evidence="7">
    <location>
        <begin position="45"/>
        <end position="64"/>
    </location>
</feature>
<keyword evidence="5" id="KW-0966">Cell projection</keyword>
<evidence type="ECO:0000256" key="4">
    <source>
        <dbReference type="ARBA" id="ARBA00023212"/>
    </source>
</evidence>
<keyword evidence="7" id="KW-0472">Membrane</keyword>
<keyword evidence="7" id="KW-0812">Transmembrane</keyword>
<keyword evidence="3" id="KW-0969">Cilium</keyword>
<sequence>MGTRVRAGVGVHGWIYAGGACGLVAAAPWGFCTVAAGWVPWDSPLLFFGGVVVVQAAVLLGFLCSGVPSDVCGSDLLHICPESRGKEMFNTPPWSSKLSSILTSQYAIAVLRSNLWPGAFAYACGKKFENIYVGWGLKYVGEVYTPPGPPLPLNEYPSGSEITELLDPSPEEEQDFKELLEEQEAVLEETEESEDDED</sequence>
<name>A0ABU7EVM3_9TELE</name>